<name>A0ABP1S5H6_9HEXA</name>
<comment type="caution">
    <text evidence="9">The sequence shown here is derived from an EMBL/GenBank/DDBJ whole genome shotgun (WGS) entry which is preliminary data.</text>
</comment>
<evidence type="ECO:0000256" key="7">
    <source>
        <dbReference type="SAM" id="MobiDB-lite"/>
    </source>
</evidence>
<sequence length="566" mass="64450">MGNAEKMLLNYSGSTALSFLCDLTSLSIDQVNFITCQVVALCFSLSMKRWIKDPHTKLIYTLICGLGICLFCFGNQIFHIISSAGLGYTLIKTNKSSNMPWIVLGANMFYLSSLHLQRQFFDELGSYSLDITGPLMVLTQKVTSLAFSLQDAIDQKKSDDYKGTEMQKKYAVLEAPSFLEYWSFVFQFQSMLAGPLVLFKDFREFIHTDEFPSPLHAVVKKMGVSVFFAVVFIKVTPVYSIDKLKEFEFLWDTTFLYRMFYVTIATMMERAKYYHAWILADAVCNASGLGYDKQSQTWDLVTNVDALGFELGLNLKESLDSWNKGTMKWLRHVVYERVNPSIRTVATYAMSAIWHGFYPGYYITFLSGSVFTSVARQVRKTIRPLFVNDRGLKLVYDFFTWLTTRFVVAYVTFSFIILDFTPSIVLYLRLFCCFHVAAFGAMFALPKLSKHLKNRGTQPQPAARVPEAQKQAQKDTTERVKDNAQDVAEVTKPIKKENEQPPAARKNKGEDDSYYGPKAATKELISHEFPEIKSYLSNSKPTNDVWTTWTMNNAAMNGTPVQLKTG</sequence>
<proteinExistence type="predicted"/>
<evidence type="ECO:0000313" key="9">
    <source>
        <dbReference type="EMBL" id="CAL8143898.1"/>
    </source>
</evidence>
<keyword evidence="6" id="KW-0012">Acyltransferase</keyword>
<organism evidence="9 10">
    <name type="scientific">Orchesella dallaii</name>
    <dbReference type="NCBI Taxonomy" id="48710"/>
    <lineage>
        <taxon>Eukaryota</taxon>
        <taxon>Metazoa</taxon>
        <taxon>Ecdysozoa</taxon>
        <taxon>Arthropoda</taxon>
        <taxon>Hexapoda</taxon>
        <taxon>Collembola</taxon>
        <taxon>Entomobryomorpha</taxon>
        <taxon>Entomobryoidea</taxon>
        <taxon>Orchesellidae</taxon>
        <taxon>Orchesellinae</taxon>
        <taxon>Orchesella</taxon>
    </lineage>
</organism>
<feature type="transmembrane region" description="Helical" evidence="8">
    <location>
        <begin position="58"/>
        <end position="78"/>
    </location>
</feature>
<evidence type="ECO:0000256" key="6">
    <source>
        <dbReference type="ARBA" id="ARBA00023315"/>
    </source>
</evidence>
<evidence type="ECO:0008006" key="11">
    <source>
        <dbReference type="Google" id="ProtNLM"/>
    </source>
</evidence>
<dbReference type="InterPro" id="IPR004299">
    <property type="entry name" value="MBOAT_fam"/>
</dbReference>
<dbReference type="Proteomes" id="UP001642540">
    <property type="component" value="Unassembled WGS sequence"/>
</dbReference>
<evidence type="ECO:0000256" key="2">
    <source>
        <dbReference type="ARBA" id="ARBA00022679"/>
    </source>
</evidence>
<feature type="transmembrane region" description="Helical" evidence="8">
    <location>
        <begin position="398"/>
        <end position="418"/>
    </location>
</feature>
<evidence type="ECO:0000256" key="4">
    <source>
        <dbReference type="ARBA" id="ARBA00022989"/>
    </source>
</evidence>
<feature type="compositionally biased region" description="Basic and acidic residues" evidence="7">
    <location>
        <begin position="472"/>
        <end position="484"/>
    </location>
</feature>
<dbReference type="PANTHER" id="PTHR13906:SF4">
    <property type="entry name" value="LYSOPHOSPHOLIPID ACYLTRANSFERASE 6"/>
    <property type="match status" value="1"/>
</dbReference>
<dbReference type="PANTHER" id="PTHR13906">
    <property type="entry name" value="PORCUPINE"/>
    <property type="match status" value="1"/>
</dbReference>
<accession>A0ABP1S5H6</accession>
<feature type="transmembrane region" description="Helical" evidence="8">
    <location>
        <begin position="360"/>
        <end position="378"/>
    </location>
</feature>
<evidence type="ECO:0000313" key="10">
    <source>
        <dbReference type="Proteomes" id="UP001642540"/>
    </source>
</evidence>
<dbReference type="InterPro" id="IPR049941">
    <property type="entry name" value="LPLAT_7/PORCN-like"/>
</dbReference>
<evidence type="ECO:0000256" key="8">
    <source>
        <dbReference type="SAM" id="Phobius"/>
    </source>
</evidence>
<feature type="region of interest" description="Disordered" evidence="7">
    <location>
        <begin position="454"/>
        <end position="516"/>
    </location>
</feature>
<feature type="transmembrane region" description="Helical" evidence="8">
    <location>
        <begin position="424"/>
        <end position="445"/>
    </location>
</feature>
<dbReference type="EMBL" id="CAXLJM020000160">
    <property type="protein sequence ID" value="CAL8143898.1"/>
    <property type="molecule type" value="Genomic_DNA"/>
</dbReference>
<evidence type="ECO:0000256" key="1">
    <source>
        <dbReference type="ARBA" id="ARBA00004141"/>
    </source>
</evidence>
<evidence type="ECO:0000256" key="5">
    <source>
        <dbReference type="ARBA" id="ARBA00023136"/>
    </source>
</evidence>
<comment type="subcellular location">
    <subcellularLocation>
        <location evidence="1">Membrane</location>
        <topology evidence="1">Multi-pass membrane protein</topology>
    </subcellularLocation>
</comment>
<reference evidence="9 10" key="1">
    <citation type="submission" date="2024-08" db="EMBL/GenBank/DDBJ databases">
        <authorList>
            <person name="Cucini C."/>
            <person name="Frati F."/>
        </authorList>
    </citation>
    <scope>NUCLEOTIDE SEQUENCE [LARGE SCALE GENOMIC DNA]</scope>
</reference>
<gene>
    <name evidence="9" type="ORF">ODALV1_LOCUS29987</name>
</gene>
<keyword evidence="4 8" id="KW-1133">Transmembrane helix</keyword>
<keyword evidence="10" id="KW-1185">Reference proteome</keyword>
<protein>
    <recommendedName>
        <fullName evidence="11">Membrane-bound O-acyltransferase domain-containing protein 2</fullName>
    </recommendedName>
</protein>
<dbReference type="Pfam" id="PF03062">
    <property type="entry name" value="MBOAT"/>
    <property type="match status" value="1"/>
</dbReference>
<evidence type="ECO:0000256" key="3">
    <source>
        <dbReference type="ARBA" id="ARBA00022692"/>
    </source>
</evidence>
<keyword evidence="5 8" id="KW-0472">Membrane</keyword>
<keyword evidence="2" id="KW-0808">Transferase</keyword>
<keyword evidence="3 8" id="KW-0812">Transmembrane</keyword>